<accession>A0A834Y5C1</accession>
<gene>
    <name evidence="2" type="ORF">HCN44_009789</name>
</gene>
<organism evidence="2 3">
    <name type="scientific">Aphidius gifuensis</name>
    <name type="common">Parasitoid wasp</name>
    <dbReference type="NCBI Taxonomy" id="684658"/>
    <lineage>
        <taxon>Eukaryota</taxon>
        <taxon>Metazoa</taxon>
        <taxon>Ecdysozoa</taxon>
        <taxon>Arthropoda</taxon>
        <taxon>Hexapoda</taxon>
        <taxon>Insecta</taxon>
        <taxon>Pterygota</taxon>
        <taxon>Neoptera</taxon>
        <taxon>Endopterygota</taxon>
        <taxon>Hymenoptera</taxon>
        <taxon>Apocrita</taxon>
        <taxon>Ichneumonoidea</taxon>
        <taxon>Braconidae</taxon>
        <taxon>Aphidiinae</taxon>
        <taxon>Aphidius</taxon>
    </lineage>
</organism>
<name>A0A834Y5C1_APHGI</name>
<sequence length="198" mass="22024">MVSFELESKSTRSQVPYALIQADGSRDTCHGFSCRRNLKRTRASARNSSTTSEASTSDSQSRTALTVSDRRESFFIHVKDAAAIDPAVNSLEEKLLAAKLTFQPIPLFVGPLEHLEATYVVVNETKYQVDSALHALNLCLQAFYSLDCKYPDRAKSLWQFIQIVGFQINVKERCSQALHALSGDIEKKILLNTAAHAE</sequence>
<proteinExistence type="predicted"/>
<dbReference type="AlphaFoldDB" id="A0A834Y5C1"/>
<feature type="compositionally biased region" description="Low complexity" evidence="1">
    <location>
        <begin position="44"/>
        <end position="63"/>
    </location>
</feature>
<evidence type="ECO:0000313" key="3">
    <source>
        <dbReference type="Proteomes" id="UP000639338"/>
    </source>
</evidence>
<feature type="region of interest" description="Disordered" evidence="1">
    <location>
        <begin position="40"/>
        <end position="64"/>
    </location>
</feature>
<protein>
    <submittedName>
        <fullName evidence="2">Uncharacterized protein</fullName>
    </submittedName>
</protein>
<dbReference type="OrthoDB" id="7698488at2759"/>
<evidence type="ECO:0000313" key="2">
    <source>
        <dbReference type="EMBL" id="KAF7998391.1"/>
    </source>
</evidence>
<dbReference type="Proteomes" id="UP000639338">
    <property type="component" value="Unassembled WGS sequence"/>
</dbReference>
<evidence type="ECO:0000256" key="1">
    <source>
        <dbReference type="SAM" id="MobiDB-lite"/>
    </source>
</evidence>
<comment type="caution">
    <text evidence="2">The sequence shown here is derived from an EMBL/GenBank/DDBJ whole genome shotgun (WGS) entry which is preliminary data.</text>
</comment>
<reference evidence="2 3" key="1">
    <citation type="submission" date="2020-08" db="EMBL/GenBank/DDBJ databases">
        <title>Aphidius gifuensis genome sequencing and assembly.</title>
        <authorList>
            <person name="Du Z."/>
        </authorList>
    </citation>
    <scope>NUCLEOTIDE SEQUENCE [LARGE SCALE GENOMIC DNA]</scope>
    <source>
        <strain evidence="2">YNYX2018</strain>
        <tissue evidence="2">Adults</tissue>
    </source>
</reference>
<dbReference type="EMBL" id="JACMRX010000001">
    <property type="protein sequence ID" value="KAF7998391.1"/>
    <property type="molecule type" value="Genomic_DNA"/>
</dbReference>
<keyword evidence="3" id="KW-1185">Reference proteome</keyword>